<comment type="caution">
    <text evidence="1">The sequence shown here is derived from an EMBL/GenBank/DDBJ whole genome shotgun (WGS) entry which is preliminary data.</text>
</comment>
<sequence>MLQKLRDSVNVEKYVNYIRELEEYIRSLIDFFQQCLKTSFDRIIIAYSGYGYLPASVMYWFIVTMDHGKIILLNEVDVVTHYILSYIENSYTILFTTNPYSASTIRFLQTTSLLNNQYIVVSMKPFDNRVLNLLSRFRVFYIDRKDDLESCLTMSILTYYTMASVYRDKLGSRGSRIYSHVVEGLYPIVEELINKYIDKIEKIIQTKTWVLTSTKILEPVSYFATEVLNRIGLSSSYKILDHVMSGDNVLIISTSVEEHVVREYKYKYGLMRNNVEDIVLNTDPLEAQIYLAILFYYILYSFKRDRGEI</sequence>
<proteinExistence type="predicted"/>
<dbReference type="EMBL" id="DTBJ01000016">
    <property type="protein sequence ID" value="HGM58411.1"/>
    <property type="molecule type" value="Genomic_DNA"/>
</dbReference>
<evidence type="ECO:0008006" key="2">
    <source>
        <dbReference type="Google" id="ProtNLM"/>
    </source>
</evidence>
<protein>
    <recommendedName>
        <fullName evidence="2">SIS domain-containing protein</fullName>
    </recommendedName>
</protein>
<reference evidence="1" key="1">
    <citation type="journal article" date="2020" name="mSystems">
        <title>Genome- and Community-Level Interaction Insights into Carbon Utilization and Element Cycling Functions of Hydrothermarchaeota in Hydrothermal Sediment.</title>
        <authorList>
            <person name="Zhou Z."/>
            <person name="Liu Y."/>
            <person name="Xu W."/>
            <person name="Pan J."/>
            <person name="Luo Z.H."/>
            <person name="Li M."/>
        </authorList>
    </citation>
    <scope>NUCLEOTIDE SEQUENCE [LARGE SCALE GENOMIC DNA]</scope>
    <source>
        <strain evidence="1">SpSt-642</strain>
    </source>
</reference>
<name>A0A7C4HDK5_STAMA</name>
<gene>
    <name evidence="1" type="ORF">ENU14_02345</name>
</gene>
<evidence type="ECO:0000313" key="1">
    <source>
        <dbReference type="EMBL" id="HGM58411.1"/>
    </source>
</evidence>
<accession>A0A7C4HDK5</accession>
<organism evidence="1">
    <name type="scientific">Staphylothermus marinus</name>
    <dbReference type="NCBI Taxonomy" id="2280"/>
    <lineage>
        <taxon>Archaea</taxon>
        <taxon>Thermoproteota</taxon>
        <taxon>Thermoprotei</taxon>
        <taxon>Desulfurococcales</taxon>
        <taxon>Desulfurococcaceae</taxon>
        <taxon>Staphylothermus</taxon>
    </lineage>
</organism>
<dbReference type="AlphaFoldDB" id="A0A7C4HDK5"/>